<dbReference type="RefSeq" id="WP_138677689.1">
    <property type="nucleotide sequence ID" value="NZ_JDST02000107.1"/>
</dbReference>
<reference evidence="2" key="1">
    <citation type="submission" date="2014-02" db="EMBL/GenBank/DDBJ databases">
        <title>Expanding our view of genomic diversity in Candidatus Accumulibacter clades.</title>
        <authorList>
            <person name="Skennerton C.T."/>
            <person name="Barr J.J."/>
            <person name="Slater F.R."/>
            <person name="Bond P.L."/>
            <person name="Tyson G.W."/>
        </authorList>
    </citation>
    <scope>NUCLEOTIDE SEQUENCE [LARGE SCALE GENOMIC DNA]</scope>
</reference>
<dbReference type="Gene3D" id="3.60.21.10">
    <property type="match status" value="1"/>
</dbReference>
<dbReference type="EMBL" id="JDST02000107">
    <property type="protein sequence ID" value="KFB75095.1"/>
    <property type="molecule type" value="Genomic_DNA"/>
</dbReference>
<gene>
    <name evidence="2" type="ORF">AW06_003950</name>
</gene>
<evidence type="ECO:0000313" key="3">
    <source>
        <dbReference type="Proteomes" id="UP000021315"/>
    </source>
</evidence>
<comment type="caution">
    <text evidence="2">The sequence shown here is derived from an EMBL/GenBank/DDBJ whole genome shotgun (WGS) entry which is preliminary data.</text>
</comment>
<proteinExistence type="predicted"/>
<name>A0A080M3X8_9PROT</name>
<dbReference type="AlphaFoldDB" id="A0A080M3X8"/>
<organism evidence="2 3">
    <name type="scientific">Candidatus Accumulibacter cognatus</name>
    <dbReference type="NCBI Taxonomy" id="2954383"/>
    <lineage>
        <taxon>Bacteria</taxon>
        <taxon>Pseudomonadati</taxon>
        <taxon>Pseudomonadota</taxon>
        <taxon>Betaproteobacteria</taxon>
        <taxon>Candidatus Accumulibacter</taxon>
    </lineage>
</organism>
<dbReference type="Pfam" id="PF00149">
    <property type="entry name" value="Metallophos"/>
    <property type="match status" value="1"/>
</dbReference>
<evidence type="ECO:0000313" key="2">
    <source>
        <dbReference type="EMBL" id="KFB75095.1"/>
    </source>
</evidence>
<accession>A0A080M3X8</accession>
<keyword evidence="3" id="KW-1185">Reference proteome</keyword>
<evidence type="ECO:0000259" key="1">
    <source>
        <dbReference type="Pfam" id="PF00149"/>
    </source>
</evidence>
<dbReference type="InterPro" id="IPR004843">
    <property type="entry name" value="Calcineurin-like_PHP"/>
</dbReference>
<sequence length="486" mass="55011">MRTMATRRSFKLSNLLAWLKGVAARLGFGWGRDLRLGDSYRLGTSKVRVPLGGLPIEISLGLNDKRLHLYPETRLNGRGEPVRLGSFILVDPSAHRRRISGFLRLTPRSWLSLGSADMLQKELFDYPAAVDDEHLVLIHGRDALVFRNLSDAGTRIGPAPAEDGWLRERLWRRLREIFGGPIALLPKDEAMQLIEEVNRLLRKEIYRPLDERGLPGGLLLLPSKLTPIIVADMHAQIDNLLTILSQNAFLDAIEQGTAVLVIIGDAVHSEIDGQLREMESSMLMMDLIFRLKLHFPEQVFYLRGNHDSFSEDMSKDGIPQGLLWARELGERRGTAYLKAMEEFYRLLPYVVASKDFAACHAAPPTSKVDVEMLVQIHRHPRLVIELINNRLQRPNRPQGYRRRDVKRFRQCLQVSPETPLIVGHTPINREDTLWLNVDGIANHHVLFSANPDQVGVFTRIGNTMVPLRYPVDALTSIINSFDPAPG</sequence>
<dbReference type="Proteomes" id="UP000021315">
    <property type="component" value="Unassembled WGS sequence"/>
</dbReference>
<dbReference type="InterPro" id="IPR029052">
    <property type="entry name" value="Metallo-depent_PP-like"/>
</dbReference>
<feature type="domain" description="Calcineurin-like phosphoesterase" evidence="1">
    <location>
        <begin position="228"/>
        <end position="369"/>
    </location>
</feature>
<dbReference type="GO" id="GO:0016787">
    <property type="term" value="F:hydrolase activity"/>
    <property type="evidence" value="ECO:0007669"/>
    <property type="project" value="InterPro"/>
</dbReference>
<dbReference type="SUPFAM" id="SSF56300">
    <property type="entry name" value="Metallo-dependent phosphatases"/>
    <property type="match status" value="1"/>
</dbReference>
<protein>
    <submittedName>
        <fullName evidence="2">Calcineurin-like phosphoesterase</fullName>
    </submittedName>
</protein>
<dbReference type="STRING" id="1453999.AW06_003950"/>